<evidence type="ECO:0000259" key="4">
    <source>
        <dbReference type="PROSITE" id="PS50995"/>
    </source>
</evidence>
<evidence type="ECO:0000313" key="5">
    <source>
        <dbReference type="EMBL" id="MBC2601562.1"/>
    </source>
</evidence>
<gene>
    <name evidence="5" type="ORF">H5P30_07200</name>
</gene>
<keyword evidence="3" id="KW-0804">Transcription</keyword>
<dbReference type="PANTHER" id="PTHR42756">
    <property type="entry name" value="TRANSCRIPTIONAL REGULATOR, MARR"/>
    <property type="match status" value="1"/>
</dbReference>
<dbReference type="InterPro" id="IPR036388">
    <property type="entry name" value="WH-like_DNA-bd_sf"/>
</dbReference>
<protein>
    <submittedName>
        <fullName evidence="5">MarR family transcriptional regulator</fullName>
    </submittedName>
</protein>
<dbReference type="PROSITE" id="PS50995">
    <property type="entry name" value="HTH_MARR_2"/>
    <property type="match status" value="1"/>
</dbReference>
<name>A0A7X1AX95_9BACT</name>
<keyword evidence="2" id="KW-0238">DNA-binding</keyword>
<dbReference type="GO" id="GO:0003700">
    <property type="term" value="F:DNA-binding transcription factor activity"/>
    <property type="evidence" value="ECO:0007669"/>
    <property type="project" value="InterPro"/>
</dbReference>
<reference evidence="5 6" key="1">
    <citation type="submission" date="2020-07" db="EMBL/GenBank/DDBJ databases">
        <authorList>
            <person name="Feng X."/>
        </authorList>
    </citation>
    <scope>NUCLEOTIDE SEQUENCE [LARGE SCALE GENOMIC DNA]</scope>
    <source>
        <strain evidence="5 6">JCM14086</strain>
    </source>
</reference>
<sequence length="168" mass="18656">MTKINEDRDRAAIAAAQWRAERPDIDAFPMEVIGRLTELGLIIARDRLNPIFAKFGLQNGEFDVLATLRRTGGTYSLTPTALYQATMISSGGMTARIDRLEKAGLIERSKHPTDRRGTLVGLTERGKALIDEMLEVHVENERAVLAPLTSDEQKTLNDILRKLINGSI</sequence>
<dbReference type="SUPFAM" id="SSF46785">
    <property type="entry name" value="Winged helix' DNA-binding domain"/>
    <property type="match status" value="1"/>
</dbReference>
<keyword evidence="6" id="KW-1185">Reference proteome</keyword>
<dbReference type="Pfam" id="PF12802">
    <property type="entry name" value="MarR_2"/>
    <property type="match status" value="1"/>
</dbReference>
<dbReference type="AlphaFoldDB" id="A0A7X1AX95"/>
<evidence type="ECO:0000256" key="1">
    <source>
        <dbReference type="ARBA" id="ARBA00023015"/>
    </source>
</evidence>
<organism evidence="5 6">
    <name type="scientific">Puniceicoccus vermicola</name>
    <dbReference type="NCBI Taxonomy" id="388746"/>
    <lineage>
        <taxon>Bacteria</taxon>
        <taxon>Pseudomonadati</taxon>
        <taxon>Verrucomicrobiota</taxon>
        <taxon>Opitutia</taxon>
        <taxon>Puniceicoccales</taxon>
        <taxon>Puniceicoccaceae</taxon>
        <taxon>Puniceicoccus</taxon>
    </lineage>
</organism>
<dbReference type="InterPro" id="IPR036390">
    <property type="entry name" value="WH_DNA-bd_sf"/>
</dbReference>
<dbReference type="PANTHER" id="PTHR42756:SF1">
    <property type="entry name" value="TRANSCRIPTIONAL REPRESSOR OF EMRAB OPERON"/>
    <property type="match status" value="1"/>
</dbReference>
<evidence type="ECO:0000256" key="2">
    <source>
        <dbReference type="ARBA" id="ARBA00023125"/>
    </source>
</evidence>
<dbReference type="Proteomes" id="UP000525652">
    <property type="component" value="Unassembled WGS sequence"/>
</dbReference>
<evidence type="ECO:0000256" key="3">
    <source>
        <dbReference type="ARBA" id="ARBA00023163"/>
    </source>
</evidence>
<dbReference type="Gene3D" id="1.10.10.10">
    <property type="entry name" value="Winged helix-like DNA-binding domain superfamily/Winged helix DNA-binding domain"/>
    <property type="match status" value="1"/>
</dbReference>
<accession>A0A7X1AX95</accession>
<dbReference type="PRINTS" id="PR00598">
    <property type="entry name" value="HTHMARR"/>
</dbReference>
<dbReference type="InterPro" id="IPR000835">
    <property type="entry name" value="HTH_MarR-typ"/>
</dbReference>
<keyword evidence="1" id="KW-0805">Transcription regulation</keyword>
<feature type="domain" description="HTH marR-type" evidence="4">
    <location>
        <begin position="29"/>
        <end position="165"/>
    </location>
</feature>
<proteinExistence type="predicted"/>
<dbReference type="EMBL" id="JACHVA010000053">
    <property type="protein sequence ID" value="MBC2601562.1"/>
    <property type="molecule type" value="Genomic_DNA"/>
</dbReference>
<dbReference type="RefSeq" id="WP_185692272.1">
    <property type="nucleotide sequence ID" value="NZ_JACHVA010000053.1"/>
</dbReference>
<comment type="caution">
    <text evidence="5">The sequence shown here is derived from an EMBL/GenBank/DDBJ whole genome shotgun (WGS) entry which is preliminary data.</text>
</comment>
<dbReference type="GO" id="GO:0003677">
    <property type="term" value="F:DNA binding"/>
    <property type="evidence" value="ECO:0007669"/>
    <property type="project" value="UniProtKB-KW"/>
</dbReference>
<dbReference type="SMART" id="SM00347">
    <property type="entry name" value="HTH_MARR"/>
    <property type="match status" value="1"/>
</dbReference>
<evidence type="ECO:0000313" key="6">
    <source>
        <dbReference type="Proteomes" id="UP000525652"/>
    </source>
</evidence>